<proteinExistence type="predicted"/>
<dbReference type="RefSeq" id="WP_007875887.1">
    <property type="nucleotide sequence ID" value="NZ_CAXURC020000001.1"/>
</dbReference>
<accession>A0A1A9FLU1</accession>
<dbReference type="EMBL" id="PKQI01000003">
    <property type="protein sequence ID" value="NNV22481.1"/>
    <property type="molecule type" value="Genomic_DNA"/>
</dbReference>
<dbReference type="InterPro" id="IPR001387">
    <property type="entry name" value="Cro/C1-type_HTH"/>
</dbReference>
<dbReference type="Gene3D" id="1.10.260.40">
    <property type="entry name" value="lambda repressor-like DNA-binding domains"/>
    <property type="match status" value="1"/>
</dbReference>
<protein>
    <submittedName>
        <fullName evidence="2">Helix-turn-helix family protein</fullName>
    </submittedName>
    <submittedName>
        <fullName evidence="1">XRE family transcriptional regulator</fullName>
    </submittedName>
</protein>
<dbReference type="AlphaFoldDB" id="A0A1A9FLU1"/>
<sequence>MITGPQCRAARALVEFSRERLAQLSGIDTGTIEQFERKLGTPSDKQIQALQDTLEKVGAQFIWENGGGLGVRLKFSRSEAKRIANLENEGGVVGYDDVP</sequence>
<comment type="caution">
    <text evidence="1">The sequence shown here is derived from an EMBL/GenBank/DDBJ whole genome shotgun (WGS) entry which is preliminary data.</text>
</comment>
<evidence type="ECO:0000313" key="1">
    <source>
        <dbReference type="EMBL" id="NNV22481.1"/>
    </source>
</evidence>
<gene>
    <name evidence="2" type="ORF">CEV34_0496</name>
    <name evidence="1" type="ORF">EHE22_18885</name>
</gene>
<dbReference type="GO" id="GO:0003677">
    <property type="term" value="F:DNA binding"/>
    <property type="evidence" value="ECO:0007669"/>
    <property type="project" value="InterPro"/>
</dbReference>
<dbReference type="CDD" id="cd00093">
    <property type="entry name" value="HTH_XRE"/>
    <property type="match status" value="1"/>
</dbReference>
<keyword evidence="3" id="KW-1185">Reference proteome</keyword>
<dbReference type="SUPFAM" id="SSF47413">
    <property type="entry name" value="lambda repressor-like DNA-binding domains"/>
    <property type="match status" value="1"/>
</dbReference>
<name>A0A1A9FLU1_9HYPH</name>
<dbReference type="Proteomes" id="UP000526233">
    <property type="component" value="Unassembled WGS sequence"/>
</dbReference>
<evidence type="ECO:0000313" key="3">
    <source>
        <dbReference type="Proteomes" id="UP000216188"/>
    </source>
</evidence>
<reference evidence="1 4" key="2">
    <citation type="submission" date="2018-11" db="EMBL/GenBank/DDBJ databases">
        <title>Genome sequencing and analysis.</title>
        <authorList>
            <person name="Huang Y.-T."/>
        </authorList>
    </citation>
    <scope>NUCLEOTIDE SEQUENCE [LARGE SCALE GENOMIC DNA]</scope>
    <source>
        <strain evidence="1 4">SHIN</strain>
    </source>
</reference>
<dbReference type="EMBL" id="NNRM01000006">
    <property type="protein sequence ID" value="OYR30165.1"/>
    <property type="molecule type" value="Genomic_DNA"/>
</dbReference>
<evidence type="ECO:0000313" key="2">
    <source>
        <dbReference type="EMBL" id="OYR30165.1"/>
    </source>
</evidence>
<dbReference type="STRING" id="419475.A8A54_06880"/>
<reference evidence="2 3" key="1">
    <citation type="submission" date="2017-07" db="EMBL/GenBank/DDBJ databases">
        <title>Phylogenetic study on the rhizospheric bacterium Ochrobactrum sp. A44.</title>
        <authorList>
            <person name="Krzyzanowska D.M."/>
            <person name="Ossowicki A."/>
            <person name="Rajewska M."/>
            <person name="Maciag T."/>
            <person name="Kaczynski Z."/>
            <person name="Czerwicka M."/>
            <person name="Jafra S."/>
        </authorList>
    </citation>
    <scope>NUCLEOTIDE SEQUENCE [LARGE SCALE GENOMIC DNA]</scope>
    <source>
        <strain evidence="2 3">CCUG 30717</strain>
    </source>
</reference>
<organism evidence="1 4">
    <name type="scientific">Brucella pseudogrignonensis</name>
    <dbReference type="NCBI Taxonomy" id="419475"/>
    <lineage>
        <taxon>Bacteria</taxon>
        <taxon>Pseudomonadati</taxon>
        <taxon>Pseudomonadota</taxon>
        <taxon>Alphaproteobacteria</taxon>
        <taxon>Hyphomicrobiales</taxon>
        <taxon>Brucellaceae</taxon>
        <taxon>Brucella/Ochrobactrum group</taxon>
        <taxon>Brucella</taxon>
    </lineage>
</organism>
<dbReference type="OrthoDB" id="4419620at2"/>
<dbReference type="KEGG" id="ops:A8A54_06880"/>
<dbReference type="Proteomes" id="UP000216188">
    <property type="component" value="Unassembled WGS sequence"/>
</dbReference>
<dbReference type="InterPro" id="IPR010982">
    <property type="entry name" value="Lambda_DNA-bd_dom_sf"/>
</dbReference>
<evidence type="ECO:0000313" key="4">
    <source>
        <dbReference type="Proteomes" id="UP000526233"/>
    </source>
</evidence>